<dbReference type="STRING" id="1123384.AJ81_07810"/>
<dbReference type="Pfam" id="PF13581">
    <property type="entry name" value="HATPase_c_2"/>
    <property type="match status" value="1"/>
</dbReference>
<evidence type="ECO:0000313" key="3">
    <source>
        <dbReference type="EMBL" id="AJC74094.1"/>
    </source>
</evidence>
<dbReference type="InterPro" id="IPR036890">
    <property type="entry name" value="HATPase_C_sf"/>
</dbReference>
<dbReference type="KEGG" id="phy:AJ81_07810"/>
<dbReference type="InterPro" id="IPR003594">
    <property type="entry name" value="HATPase_dom"/>
</dbReference>
<dbReference type="PATRIC" id="fig|1123384.7.peg.1566"/>
<evidence type="ECO:0000256" key="1">
    <source>
        <dbReference type="ARBA" id="ARBA00022527"/>
    </source>
</evidence>
<evidence type="ECO:0000313" key="4">
    <source>
        <dbReference type="Proteomes" id="UP000077469"/>
    </source>
</evidence>
<dbReference type="PANTHER" id="PTHR35526:SF3">
    <property type="entry name" value="ANTI-SIGMA-F FACTOR RSBW"/>
    <property type="match status" value="1"/>
</dbReference>
<proteinExistence type="predicted"/>
<keyword evidence="4" id="KW-1185">Reference proteome</keyword>
<keyword evidence="1" id="KW-0418">Kinase</keyword>
<dbReference type="AlphaFoldDB" id="A0A0X1KSD3"/>
<dbReference type="Proteomes" id="UP000077469">
    <property type="component" value="Chromosome"/>
</dbReference>
<protein>
    <submittedName>
        <fullName evidence="3">Anti-sigma regulatory factor</fullName>
    </submittedName>
</protein>
<feature type="domain" description="Histidine kinase/HSP90-like ATPase" evidence="2">
    <location>
        <begin position="10"/>
        <end position="131"/>
    </location>
</feature>
<evidence type="ECO:0000259" key="2">
    <source>
        <dbReference type="Pfam" id="PF13581"/>
    </source>
</evidence>
<sequence length="138" mass="15981">MNDWLVAMFNSNPLNTRMARNVVKSFLTQRGIAEEDVWDLEIAINEALTNVIRHTYRGDQTKPIKISILWDGEELKVFIRDYGDHVDPKLLKPRLPDPEREGGFGLYIIHRVFDSVEFSNVCRGNLLVLKKKVRGRVC</sequence>
<dbReference type="InterPro" id="IPR050267">
    <property type="entry name" value="Anti-sigma-factor_SerPK"/>
</dbReference>
<dbReference type="CDD" id="cd16936">
    <property type="entry name" value="HATPase_RsbW-like"/>
    <property type="match status" value="1"/>
</dbReference>
<gene>
    <name evidence="3" type="ORF">AJ81_07810</name>
</gene>
<dbReference type="PANTHER" id="PTHR35526">
    <property type="entry name" value="ANTI-SIGMA-F FACTOR RSBW-RELATED"/>
    <property type="match status" value="1"/>
</dbReference>
<keyword evidence="1" id="KW-0723">Serine/threonine-protein kinase</keyword>
<dbReference type="Gene3D" id="3.30.565.10">
    <property type="entry name" value="Histidine kinase-like ATPase, C-terminal domain"/>
    <property type="match status" value="1"/>
</dbReference>
<dbReference type="OrthoDB" id="9792240at2"/>
<name>A0A0X1KSD3_9THEM</name>
<dbReference type="SUPFAM" id="SSF55874">
    <property type="entry name" value="ATPase domain of HSP90 chaperone/DNA topoisomerase II/histidine kinase"/>
    <property type="match status" value="1"/>
</dbReference>
<dbReference type="PaxDb" id="1123384-AJ81_07810"/>
<keyword evidence="1" id="KW-0808">Transferase</keyword>
<dbReference type="GO" id="GO:0004674">
    <property type="term" value="F:protein serine/threonine kinase activity"/>
    <property type="evidence" value="ECO:0007669"/>
    <property type="project" value="UniProtKB-KW"/>
</dbReference>
<accession>A0A0X1KSD3</accession>
<reference evidence="3 4" key="1">
    <citation type="submission" date="2014-01" db="EMBL/GenBank/DDBJ databases">
        <title>Genome sequencing of Thermotog hypogea.</title>
        <authorList>
            <person name="Zhang X."/>
            <person name="Alvare G."/>
            <person name="Fristensky B."/>
            <person name="Chen L."/>
            <person name="Suen T."/>
            <person name="Chen Q."/>
            <person name="Ma K."/>
        </authorList>
    </citation>
    <scope>NUCLEOTIDE SEQUENCE [LARGE SCALE GENOMIC DNA]</scope>
    <source>
        <strain evidence="3 4">DSM 11164</strain>
    </source>
</reference>
<dbReference type="EMBL" id="CP007141">
    <property type="protein sequence ID" value="AJC74094.1"/>
    <property type="molecule type" value="Genomic_DNA"/>
</dbReference>
<organism evidence="3 4">
    <name type="scientific">Pseudothermotoga hypogea DSM 11164 = NBRC 106472</name>
    <dbReference type="NCBI Taxonomy" id="1123384"/>
    <lineage>
        <taxon>Bacteria</taxon>
        <taxon>Thermotogati</taxon>
        <taxon>Thermotogota</taxon>
        <taxon>Thermotogae</taxon>
        <taxon>Thermotogales</taxon>
        <taxon>Thermotogaceae</taxon>
        <taxon>Pseudothermotoga</taxon>
    </lineage>
</organism>
<dbReference type="RefSeq" id="WP_031504142.1">
    <property type="nucleotide sequence ID" value="NC_022795.1"/>
</dbReference>